<protein>
    <submittedName>
        <fullName evidence="1">Uncharacterized protein</fullName>
    </submittedName>
</protein>
<reference evidence="1 2" key="1">
    <citation type="submission" date="2017-06" db="EMBL/GenBank/DDBJ databases">
        <title>Comparative genomic analysis of Ambrosia Fusariam Clade fungi.</title>
        <authorList>
            <person name="Stajich J.E."/>
            <person name="Carrillo J."/>
            <person name="Kijimoto T."/>
            <person name="Eskalen A."/>
            <person name="O'Donnell K."/>
            <person name="Kasson M."/>
        </authorList>
    </citation>
    <scope>NUCLEOTIDE SEQUENCE [LARGE SCALE GENOMIC DNA]</scope>
    <source>
        <strain evidence="1 2">NRRL62579</strain>
    </source>
</reference>
<gene>
    <name evidence="1" type="ORF">CEP52_003033</name>
</gene>
<comment type="caution">
    <text evidence="1">The sequence shown here is derived from an EMBL/GenBank/DDBJ whole genome shotgun (WGS) entry which is preliminary data.</text>
</comment>
<evidence type="ECO:0000313" key="2">
    <source>
        <dbReference type="Proteomes" id="UP000287144"/>
    </source>
</evidence>
<dbReference type="EMBL" id="NKCK01000018">
    <property type="protein sequence ID" value="RSM11396.1"/>
    <property type="molecule type" value="Genomic_DNA"/>
</dbReference>
<organism evidence="1 2">
    <name type="scientific">Fusarium oligoseptatum</name>
    <dbReference type="NCBI Taxonomy" id="2604345"/>
    <lineage>
        <taxon>Eukaryota</taxon>
        <taxon>Fungi</taxon>
        <taxon>Dikarya</taxon>
        <taxon>Ascomycota</taxon>
        <taxon>Pezizomycotina</taxon>
        <taxon>Sordariomycetes</taxon>
        <taxon>Hypocreomycetidae</taxon>
        <taxon>Hypocreales</taxon>
        <taxon>Nectriaceae</taxon>
        <taxon>Fusarium</taxon>
        <taxon>Fusarium solani species complex</taxon>
    </lineage>
</organism>
<dbReference type="Proteomes" id="UP000287144">
    <property type="component" value="Unassembled WGS sequence"/>
</dbReference>
<proteinExistence type="predicted"/>
<evidence type="ECO:0000313" key="1">
    <source>
        <dbReference type="EMBL" id="RSM11396.1"/>
    </source>
</evidence>
<dbReference type="AlphaFoldDB" id="A0A428UAW4"/>
<keyword evidence="2" id="KW-1185">Reference proteome</keyword>
<sequence>MTSYATKRWEEMQEEPTRYVNPRANLFPHLEPEPLKLSNTEYNRLLDTLISFDIYCNAFFYDGKVLFDGNWSFRRLICKSRTNPNRDLPTNKRMKNFYTMLYLIFAS</sequence>
<name>A0A428UAW4_9HYPO</name>
<accession>A0A428UAW4</accession>